<dbReference type="SUPFAM" id="SSF56784">
    <property type="entry name" value="HAD-like"/>
    <property type="match status" value="1"/>
</dbReference>
<dbReference type="InterPro" id="IPR051806">
    <property type="entry name" value="HAD-like_SPP"/>
</dbReference>
<dbReference type="EMBL" id="CP014639">
    <property type="protein sequence ID" value="ANH78381.1"/>
    <property type="molecule type" value="Genomic_DNA"/>
</dbReference>
<dbReference type="RefSeq" id="WP_066481502.1">
    <property type="nucleotide sequence ID" value="NZ_CP014639.1"/>
</dbReference>
<reference evidence="1 2" key="1">
    <citation type="submission" date="2016-03" db="EMBL/GenBank/DDBJ databases">
        <title>Culture-independent genomics supports pathogen discovery for uncultivable bacteria within the genus Chlamydia.</title>
        <authorList>
            <person name="Taylor-Brown A."/>
            <person name="Bachmann N.L."/>
            <person name="Borel N."/>
            <person name="Polkinghorne A."/>
        </authorList>
    </citation>
    <scope>NUCLEOTIDE SEQUENCE [LARGE SCALE GENOMIC DNA]</scope>
    <source>
        <strain evidence="1 2">2742-308</strain>
    </source>
</reference>
<protein>
    <submittedName>
        <fullName evidence="1">Haloacid dehalogenase</fullName>
    </submittedName>
</protein>
<organism evidence="1 2">
    <name type="scientific">Candidatus Chlamydia sanziniae</name>
    <dbReference type="NCBI Taxonomy" id="1806891"/>
    <lineage>
        <taxon>Bacteria</taxon>
        <taxon>Pseudomonadati</taxon>
        <taxon>Chlamydiota</taxon>
        <taxon>Chlamydiia</taxon>
        <taxon>Chlamydiales</taxon>
        <taxon>Chlamydiaceae</taxon>
        <taxon>Chlamydia/Chlamydophila group</taxon>
        <taxon>Chlamydia</taxon>
    </lineage>
</organism>
<dbReference type="Proteomes" id="UP000078162">
    <property type="component" value="Chromosome"/>
</dbReference>
<dbReference type="Pfam" id="PF00702">
    <property type="entry name" value="Hydrolase"/>
    <property type="match status" value="1"/>
</dbReference>
<dbReference type="GO" id="GO:0050308">
    <property type="term" value="F:sugar-phosphatase activity"/>
    <property type="evidence" value="ECO:0007669"/>
    <property type="project" value="TreeGrafter"/>
</dbReference>
<dbReference type="Gene3D" id="1.10.150.240">
    <property type="entry name" value="Putative phosphatase, domain 2"/>
    <property type="match status" value="1"/>
</dbReference>
<dbReference type="SFLD" id="SFLDS00003">
    <property type="entry name" value="Haloacid_Dehalogenase"/>
    <property type="match status" value="1"/>
</dbReference>
<dbReference type="InterPro" id="IPR036412">
    <property type="entry name" value="HAD-like_sf"/>
</dbReference>
<evidence type="ECO:0000313" key="1">
    <source>
        <dbReference type="EMBL" id="ANH78381.1"/>
    </source>
</evidence>
<sequence>MDINDYQVCFFDLDGLLVDTEPRFYHAFLEACQEYSLEVAWDFATYFKHTFVGRDNLSEKFLEEYPEARENLELIYKRREEIHYASLDASAPPLMPGVEQFLELIVSMGKRSGVVTNSSRAALPTLCKSYPIFNKFSFWVTREDYLRPKPYGDSYRHAYKTFVRDGEKVLGFEDSLKGLRALACIPATLIGINAYISITVEKYSEFAPHDFFFYPSFNELTEQCLEQNLS</sequence>
<dbReference type="STRING" id="1806891.Cs308_0210"/>
<dbReference type="SFLD" id="SFLDG01129">
    <property type="entry name" value="C1.5:_HAD__Beta-PGM__Phosphata"/>
    <property type="match status" value="1"/>
</dbReference>
<dbReference type="PANTHER" id="PTHR43481:SF4">
    <property type="entry name" value="GLYCEROL-1-PHOSPHATE PHOSPHOHYDROLASE 1-RELATED"/>
    <property type="match status" value="1"/>
</dbReference>
<dbReference type="KEGG" id="csaz:Cs308_0210"/>
<accession>A0A1A9HVF0</accession>
<dbReference type="InterPro" id="IPR023198">
    <property type="entry name" value="PGP-like_dom2"/>
</dbReference>
<name>A0A1A9HVF0_9CHLA</name>
<dbReference type="NCBIfam" id="TIGR01509">
    <property type="entry name" value="HAD-SF-IA-v3"/>
    <property type="match status" value="1"/>
</dbReference>
<dbReference type="OrthoDB" id="9797743at2"/>
<dbReference type="PANTHER" id="PTHR43481">
    <property type="entry name" value="FRUCTOSE-1-PHOSPHATE PHOSPHATASE"/>
    <property type="match status" value="1"/>
</dbReference>
<evidence type="ECO:0000313" key="2">
    <source>
        <dbReference type="Proteomes" id="UP000078162"/>
    </source>
</evidence>
<dbReference type="InterPro" id="IPR006439">
    <property type="entry name" value="HAD-SF_hydro_IA"/>
</dbReference>
<dbReference type="CDD" id="cd07505">
    <property type="entry name" value="HAD_BPGM-like"/>
    <property type="match status" value="1"/>
</dbReference>
<proteinExistence type="predicted"/>
<keyword evidence="2" id="KW-1185">Reference proteome</keyword>
<dbReference type="AlphaFoldDB" id="A0A1A9HVF0"/>
<gene>
    <name evidence="1" type="ORF">Cs308_0210</name>
</gene>
<dbReference type="InterPro" id="IPR023214">
    <property type="entry name" value="HAD_sf"/>
</dbReference>
<dbReference type="Gene3D" id="3.40.50.1000">
    <property type="entry name" value="HAD superfamily/HAD-like"/>
    <property type="match status" value="1"/>
</dbReference>